<keyword evidence="2" id="KW-1185">Reference proteome</keyword>
<name>A0ABC9Y602_GRUJA</name>
<proteinExistence type="predicted"/>
<comment type="caution">
    <text evidence="1">The sequence shown here is derived from an EMBL/GenBank/DDBJ whole genome shotgun (WGS) entry which is preliminary data.</text>
</comment>
<dbReference type="Proteomes" id="UP001623348">
    <property type="component" value="Unassembled WGS sequence"/>
</dbReference>
<gene>
    <name evidence="1" type="ORF">GRJ2_002967800</name>
</gene>
<reference evidence="1 2" key="1">
    <citation type="submission" date="2024-06" db="EMBL/GenBank/DDBJ databases">
        <title>The draft genome of Grus japonensis, version 3.</title>
        <authorList>
            <person name="Nabeshima K."/>
            <person name="Suzuki S."/>
            <person name="Onuma M."/>
        </authorList>
    </citation>
    <scope>NUCLEOTIDE SEQUENCE [LARGE SCALE GENOMIC DNA]</scope>
    <source>
        <strain evidence="1 2">451A</strain>
    </source>
</reference>
<dbReference type="EMBL" id="BAAFJT010000040">
    <property type="protein sequence ID" value="GAB0205022.1"/>
    <property type="molecule type" value="Genomic_DNA"/>
</dbReference>
<dbReference type="AlphaFoldDB" id="A0ABC9Y602"/>
<evidence type="ECO:0000313" key="2">
    <source>
        <dbReference type="Proteomes" id="UP001623348"/>
    </source>
</evidence>
<accession>A0ABC9Y602</accession>
<dbReference type="PRINTS" id="PR01345">
    <property type="entry name" value="CERVTRCPTASE"/>
</dbReference>
<evidence type="ECO:0000313" key="1">
    <source>
        <dbReference type="EMBL" id="GAB0205022.1"/>
    </source>
</evidence>
<organism evidence="1 2">
    <name type="scientific">Grus japonensis</name>
    <name type="common">Japanese crane</name>
    <name type="synonym">Red-crowned crane</name>
    <dbReference type="NCBI Taxonomy" id="30415"/>
    <lineage>
        <taxon>Eukaryota</taxon>
        <taxon>Metazoa</taxon>
        <taxon>Chordata</taxon>
        <taxon>Craniata</taxon>
        <taxon>Vertebrata</taxon>
        <taxon>Euteleostomi</taxon>
        <taxon>Archelosauria</taxon>
        <taxon>Archosauria</taxon>
        <taxon>Dinosauria</taxon>
        <taxon>Saurischia</taxon>
        <taxon>Theropoda</taxon>
        <taxon>Coelurosauria</taxon>
        <taxon>Aves</taxon>
        <taxon>Neognathae</taxon>
        <taxon>Neoaves</taxon>
        <taxon>Gruiformes</taxon>
        <taxon>Gruidae</taxon>
        <taxon>Grus</taxon>
    </lineage>
</organism>
<dbReference type="PANTHER" id="PTHR33332">
    <property type="entry name" value="REVERSE TRANSCRIPTASE DOMAIN-CONTAINING PROTEIN"/>
    <property type="match status" value="1"/>
</dbReference>
<protein>
    <submittedName>
        <fullName evidence="1">Mitochondrial enolase superfamily member 1</fullName>
    </submittedName>
</protein>
<sequence length="266" mass="30488">MNPPGGCHKSNEAHDWEKPHGFTKGKSCLTNLIAFYDKVTCSVDVDIVYLDFSQAFNTVPHSLLLEKLMHYGLDKWSMHDLDDGIECSLMKFEGDSKLSVEIDFVEGRDTPQEHLDRLEELAKKNLTKFNKDKSKVLHLGKHNPGVQHRLGSTWLESSSVERYLGVLVDNKLNMNQQCAAVAKKANRMLGGVNKGITSRDKEVIIPLYSALVRPHLEYCVPFWSSLCKEDVDRLERVQRRATKMIKGWGSLLYEERLRQLLFREKV</sequence>